<comment type="caution">
    <text evidence="1">The sequence shown here is derived from an EMBL/GenBank/DDBJ whole genome shotgun (WGS) entry which is preliminary data.</text>
</comment>
<name>A0A4R1QEB3_9BACL</name>
<evidence type="ECO:0000313" key="1">
    <source>
        <dbReference type="EMBL" id="TCL47313.1"/>
    </source>
</evidence>
<reference evidence="1 2" key="1">
    <citation type="submission" date="2019-03" db="EMBL/GenBank/DDBJ databases">
        <title>Genomic Encyclopedia of Type Strains, Phase IV (KMG-IV): sequencing the most valuable type-strain genomes for metagenomic binning, comparative biology and taxonomic classification.</title>
        <authorList>
            <person name="Goeker M."/>
        </authorList>
    </citation>
    <scope>NUCLEOTIDE SEQUENCE [LARGE SCALE GENOMIC DNA]</scope>
    <source>
        <strain evidence="1 2">DSM 24979</strain>
    </source>
</reference>
<dbReference type="Proteomes" id="UP000295658">
    <property type="component" value="Unassembled WGS sequence"/>
</dbReference>
<accession>A0A4R1QEB3</accession>
<evidence type="ECO:0000313" key="2">
    <source>
        <dbReference type="Proteomes" id="UP000295658"/>
    </source>
</evidence>
<dbReference type="EMBL" id="SLUL01000012">
    <property type="protein sequence ID" value="TCL47313.1"/>
    <property type="molecule type" value="Genomic_DNA"/>
</dbReference>
<organism evidence="1 2">
    <name type="scientific">Thermolongibacillus altinsuensis</name>
    <dbReference type="NCBI Taxonomy" id="575256"/>
    <lineage>
        <taxon>Bacteria</taxon>
        <taxon>Bacillati</taxon>
        <taxon>Bacillota</taxon>
        <taxon>Bacilli</taxon>
        <taxon>Bacillales</taxon>
        <taxon>Anoxybacillaceae</taxon>
        <taxon>Thermolongibacillus</taxon>
    </lineage>
</organism>
<dbReference type="RefSeq" id="WP_132949009.1">
    <property type="nucleotide sequence ID" value="NZ_BSVG01000005.1"/>
</dbReference>
<sequence>MKNVIIHKVVTFVFTEEQLRGYWNRQKQQIPFESLTYEQLMTLAETMLQNSSHSQLEQHILNHGWRTKEETEGFVLAEDESREDIHIEVIDTEKTGQKSTKLFIDRLLQIQCQNCSFSFYIRNVNVDTSHLKCPNCSSTDLT</sequence>
<dbReference type="AlphaFoldDB" id="A0A4R1QEB3"/>
<gene>
    <name evidence="1" type="ORF">EDD69_11223</name>
</gene>
<proteinExistence type="predicted"/>
<keyword evidence="2" id="KW-1185">Reference proteome</keyword>
<dbReference type="OrthoDB" id="2967142at2"/>
<protein>
    <submittedName>
        <fullName evidence="1">Uncharacterized protein</fullName>
    </submittedName>
</protein>